<evidence type="ECO:0000259" key="2">
    <source>
        <dbReference type="Pfam" id="PF13020"/>
    </source>
</evidence>
<dbReference type="InterPro" id="IPR024975">
    <property type="entry name" value="NOV_C"/>
</dbReference>
<dbReference type="PANTHER" id="PTHR32387:SF0">
    <property type="entry name" value="PROTEIN NO VEIN"/>
    <property type="match status" value="1"/>
</dbReference>
<dbReference type="Pfam" id="PF13020">
    <property type="entry name" value="NOV_C"/>
    <property type="match status" value="1"/>
</dbReference>
<dbReference type="InterPro" id="IPR052957">
    <property type="entry name" value="Auxin_embryo_med"/>
</dbReference>
<feature type="domain" description="Sacsin/Nov" evidence="3">
    <location>
        <begin position="1188"/>
        <end position="1249"/>
    </location>
</feature>
<gene>
    <name evidence="4" type="ORF">GIB67_029298</name>
</gene>
<dbReference type="NCBIfam" id="NF047352">
    <property type="entry name" value="P_loop_sacsin"/>
    <property type="match status" value="1"/>
</dbReference>
<sequence length="2704" mass="306396">MYGQHQRPRGARGMAQPQPANQFFHQNPNAYIQNPSFNMQSPGFSNPNVLYAQNPNFPTSYNSYLQNPSFPQLQQFSGTYGVPQNPNETLQRIDQAVVKVRGDLLSSEESITSWKVLESTLLLLCADSLSSLGFQMQQVPSLHRLMVIEGKVNSFIHCFVGVRRITSLHDLDVAICKNESVGRFEDLELGPLLRHPLVVHYFSVPSDVKEVVRITSEEIVSYLAEYISSCASKDVDVEGFLDFVTKKRFVAVKEKLGIRIQSLRIHVTYIQDAINAEDSTLKSYIQGTSNTGTKKLEEESQLQAKRKGGAPISVQKKLLDRRFKSISQRVESFPPINSDLGGKHIKFTSSSSEDEEDYSGDDCMDHNDLNRQRQVSSQNRSCDRVSTCPYPSVNEEMTRLGLNIETGGHPSPSSGHIRCDDRKAPSRRKRKYKNQNADSPFCRKLTKRDKRQLNMLEENSSAHSQNAKRQSPDDSVDEINDLELPTNEVEKFITTWKETCRVHPVAEVFERMFLFYDTKDPKKKRVFPNPFRHRKKMFSLFSMFPCIGLLNIAVTSIKLGMWDSLYDAFQLAGEHRIMSPTSSPTELETIDVELLSKNDASQQSPSYELNVPGIPLDDVIKNIATYFELDVAIVAEDRSPFEKQLICWRKLRHCEIWLAKKFSVKDFDSLGYGEFFKFLEDRPSLLANKLFENLSLDSNKKSFLEVSIPHYQLLLILSQAARNMWQNDTITNQDIAVLLKKQFPLIGFEVSVKDPLGNLSEILPQENRKKGDISSCVLFSATLCGSSTVRGTLAQSQNNHSEATGVKEVIDLGPGPGPLGPVSSKDAVKCLLEAPMLSNLQLWSHWDLIFAPSLGPLLEFLINEVRTKDLMVLLTKDGEIIRIDPSVTVDEFLEASLKGSSFQTAVKILSLICIYGGERHTPSSLLKCHAHRAIEVILKNSSETHDECKVQFRTNETISLASRFILECLSYLPPEFRCFAADVFLSGLQSFTKDGPSAILRECSQINHRRMLHYIGLSLGIGEWISDYRSFSSSDADASSPAFSLNSKSKVETSENFLLSGAEASRVKACNEVQEEKEKDLNDKSKENCSRGSKRAFPVQRKDEDAALIIELIRQEEFGLVPSLTQAVSSILEKQHARIGRIVNALSKELYSQDSHFLLELVQNADDNVYLENVEPTIVFILQSTGVIILNNEQGFSARNIRALCDVGNSTKKGSSAGYIGRKGIGFKSVFRVTDSPEIHSNGFHVKFDISEDQIGFVLPTVVPPCDIDLFRTLVASERYLTDETSWNTCIVLPFKSELREEMGINSIVSMFSDLHPSILLFLHRLQCIKFKNMLSDSLLVMRKETVGDGIVKISNGKEKMSWFVATQKLNASVIRPDVEFTEIAIALTLQEFPDGIYKECLDQQPVFAFLPLRTYGLKFILQGDFVVPSSREEVDRDSAWNQWLLSEFPGLFVSALRSFCALRCFQETRGKAVATYMSFVPLVGEVHGFFSHLPRMIISKLRTSNCLLLEGRDEVWVPPCKVLRGWSEQSRVFLPETLLQKHLGLGYLDKNIIMSNPLANSLGVQDYGPKVLIDLISSICQTKDGIKLLGISWLSSWLNALDMMWVHSFTQNSEIESGFIKILRKIPFVPLSDGTFSSIDESIIWLPCDVCDSEGDHGPEAFPILYAKLRTVSPALLSSTTSNSYSIEKVQIENLTVMLQRVGVQRLTAHEIMRVHILPAISDDRITNRDNNLMIEYLSFVMLHLQSSCTSCSGERDYMFEELKNKAFILTNYGYKRPIEVSIHFSREFGNPVDVRKLMDVEAAKWHEVDNLYLMHPSTKSLPLGLKWREFLQKLEITDFVKLNQIEKNIADGDLIKDWDSPELAALLSTLSSCDQERCKYLLEALDILWDDYYGPKVMSSCISKSKIDCLTFKSMFMKSIQNLQWVPSSVDQMLHFPKDLFYDCETVRSILGSFASYAVPQVRSRKFLNDIGFKTEVTLLNALENLHVWRRNKTDFKASVAQMSKYFALIWDGISTSKAKILEELSSGPSIFVPFVNVTRHEDVTSGILLPPNEVYWNDPTGTVERTKELFLKCGSCDETSFPISKALAHVYPGFHTFFVNVCGVSEIPPFQSYLHILVKLSNIALPSQAANTVLQILLKWADDLRSGLMSPEDALYLKDCLLKLKYAVLPTVHDKWVSLHPDFGIVCWCDDEKLRKQFKHSDNISFVHFGELSDHEKKVLSSKVYPLMQTIGVPFLSEVISREAIFYATENSRDKSALVNWALPYAQRYLYNQHLDKYLQMKESEFENLSQLQVVVVDKLFYKNTLKGIDSASKKRFECSCVLQENNLYMTRASDYPSIFSELSGLFLKESPKLQHLANFLLLITTMAESGSTMEEIEFFIVNNQKFPKLPDEEITWSLHSFSLLQVDEGISHSNNASTTTDDNILSKKSKRKPGINSNWPPADWKTAPDFSFARANRSRTVPGCPSQPVDMFEVKPEYTISYTVDRKEICDWVIEEDDLRENRASIVLQDSRTIEKEPVSVRTSLPAKERGKLSLEVLNKLGAAVTDPANREVNQNVERDRLSFGTPNKNQMAITGRTGELVAFKYFMDKVGEANVWWVNQETETGLPYDLVIGETEESRQYIEVKATKSGNKDWFNITVREWEFAMERRESYSIAHVVLMGSKNAKVTVFRNPYNLSQHNVLQLAMLMSNRPKELYIVD</sequence>
<dbReference type="PANTHER" id="PTHR32387">
    <property type="entry name" value="WU:FJ29H11"/>
    <property type="match status" value="1"/>
</dbReference>
<feature type="region of interest" description="Disordered" evidence="1">
    <location>
        <begin position="457"/>
        <end position="481"/>
    </location>
</feature>
<feature type="region of interest" description="Disordered" evidence="1">
    <location>
        <begin position="1"/>
        <end position="26"/>
    </location>
</feature>
<dbReference type="InterPro" id="IPR036890">
    <property type="entry name" value="HATPase_C_sf"/>
</dbReference>
<accession>A0A7J7N888</accession>
<dbReference type="OrthoDB" id="1262810at2759"/>
<evidence type="ECO:0000259" key="3">
    <source>
        <dbReference type="Pfam" id="PF25794"/>
    </source>
</evidence>
<evidence type="ECO:0000313" key="5">
    <source>
        <dbReference type="Proteomes" id="UP000541444"/>
    </source>
</evidence>
<dbReference type="GO" id="GO:0048364">
    <property type="term" value="P:root development"/>
    <property type="evidence" value="ECO:0007669"/>
    <property type="project" value="TreeGrafter"/>
</dbReference>
<evidence type="ECO:0000256" key="1">
    <source>
        <dbReference type="SAM" id="MobiDB-lite"/>
    </source>
</evidence>
<dbReference type="Proteomes" id="UP000541444">
    <property type="component" value="Unassembled WGS sequence"/>
</dbReference>
<feature type="region of interest" description="Disordered" evidence="1">
    <location>
        <begin position="334"/>
        <end position="390"/>
    </location>
</feature>
<feature type="region of interest" description="Disordered" evidence="1">
    <location>
        <begin position="2416"/>
        <end position="2444"/>
    </location>
</feature>
<dbReference type="EMBL" id="JACGCM010000981">
    <property type="protein sequence ID" value="KAF6163449.1"/>
    <property type="molecule type" value="Genomic_DNA"/>
</dbReference>
<organism evidence="4 5">
    <name type="scientific">Kingdonia uniflora</name>
    <dbReference type="NCBI Taxonomy" id="39325"/>
    <lineage>
        <taxon>Eukaryota</taxon>
        <taxon>Viridiplantae</taxon>
        <taxon>Streptophyta</taxon>
        <taxon>Embryophyta</taxon>
        <taxon>Tracheophyta</taxon>
        <taxon>Spermatophyta</taxon>
        <taxon>Magnoliopsida</taxon>
        <taxon>Ranunculales</taxon>
        <taxon>Circaeasteraceae</taxon>
        <taxon>Kingdonia</taxon>
    </lineage>
</organism>
<proteinExistence type="predicted"/>
<dbReference type="Pfam" id="PF25794">
    <property type="entry name" value="SACS"/>
    <property type="match status" value="1"/>
</dbReference>
<protein>
    <recommendedName>
        <fullName evidence="6">Protein NO VEIN C-terminal domain-containing protein</fullName>
    </recommendedName>
</protein>
<dbReference type="InterPro" id="IPR058210">
    <property type="entry name" value="SACS/Nov_dom"/>
</dbReference>
<dbReference type="GO" id="GO:0010305">
    <property type="term" value="P:leaf vascular tissue pattern formation"/>
    <property type="evidence" value="ECO:0007669"/>
    <property type="project" value="TreeGrafter"/>
</dbReference>
<feature type="compositionally biased region" description="Polar residues" evidence="1">
    <location>
        <begin position="457"/>
        <end position="469"/>
    </location>
</feature>
<reference evidence="4 5" key="1">
    <citation type="journal article" date="2020" name="IScience">
        <title>Genome Sequencing of the Endangered Kingdonia uniflora (Circaeasteraceae, Ranunculales) Reveals Potential Mechanisms of Evolutionary Specialization.</title>
        <authorList>
            <person name="Sun Y."/>
            <person name="Deng T."/>
            <person name="Zhang A."/>
            <person name="Moore M.J."/>
            <person name="Landis J.B."/>
            <person name="Lin N."/>
            <person name="Zhang H."/>
            <person name="Zhang X."/>
            <person name="Huang J."/>
            <person name="Zhang X."/>
            <person name="Sun H."/>
            <person name="Wang H."/>
        </authorList>
    </citation>
    <scope>NUCLEOTIDE SEQUENCE [LARGE SCALE GENOMIC DNA]</scope>
    <source>
        <strain evidence="4">TB1705</strain>
        <tissue evidence="4">Leaf</tissue>
    </source>
</reference>
<comment type="caution">
    <text evidence="4">The sequence shown here is derived from an EMBL/GenBank/DDBJ whole genome shotgun (WGS) entry which is preliminary data.</text>
</comment>
<dbReference type="SUPFAM" id="SSF55874">
    <property type="entry name" value="ATPase domain of HSP90 chaperone/DNA topoisomerase II/histidine kinase"/>
    <property type="match status" value="1"/>
</dbReference>
<dbReference type="GO" id="GO:0005634">
    <property type="term" value="C:nucleus"/>
    <property type="evidence" value="ECO:0007669"/>
    <property type="project" value="TreeGrafter"/>
</dbReference>
<feature type="compositionally biased region" description="Acidic residues" evidence="1">
    <location>
        <begin position="352"/>
        <end position="362"/>
    </location>
</feature>
<name>A0A7J7N888_9MAGN</name>
<dbReference type="Gene3D" id="3.30.565.10">
    <property type="entry name" value="Histidine kinase-like ATPase, C-terminal domain"/>
    <property type="match status" value="1"/>
</dbReference>
<feature type="region of interest" description="Disordered" evidence="1">
    <location>
        <begin position="403"/>
        <end position="445"/>
    </location>
</feature>
<dbReference type="GO" id="GO:0009793">
    <property type="term" value="P:embryo development ending in seed dormancy"/>
    <property type="evidence" value="ECO:0007669"/>
    <property type="project" value="TreeGrafter"/>
</dbReference>
<keyword evidence="5" id="KW-1185">Reference proteome</keyword>
<feature type="domain" description="Protein NO VEIN C-terminal" evidence="2">
    <location>
        <begin position="2583"/>
        <end position="2672"/>
    </location>
</feature>
<evidence type="ECO:0008006" key="6">
    <source>
        <dbReference type="Google" id="ProtNLM"/>
    </source>
</evidence>
<evidence type="ECO:0000313" key="4">
    <source>
        <dbReference type="EMBL" id="KAF6163449.1"/>
    </source>
</evidence>
<feature type="compositionally biased region" description="Polar residues" evidence="1">
    <location>
        <begin position="2416"/>
        <end position="2427"/>
    </location>
</feature>
<feature type="compositionally biased region" description="Basic residues" evidence="1">
    <location>
        <begin position="1"/>
        <end position="10"/>
    </location>
</feature>